<sequence length="553" mass="63586">MKTLFQVLFSLTLAISAIASERPIRQAHDKPNIVIIMVDDMGFSDIGCYGGEIKTPNLDRLAAGGVRFSNFYNASRCCPTRASLMTGLHPHLTGIGHMTNPPPPTGDWHDYGEQYPNYRGFLNRNCVTIAEVLKPAGYATLMSGKWHLGYNSQDRWPLQRGFEKFYGCISGATRFFFPEEPRHIQFGNEKLEELVSTTDRPYYTTDAFTDYAIRFINEEREGEDRPFFLYLTYTAPHWPHQAHEEDIEKYVGQYMMGWDELRERRYQRQIEIGLVKPEWELSLRDKKVPAWDSLDAEKQKEMDMRMAVYAAMVDRVDWNVGKLVSVLEESGQLDNTLIMFLSDNGACAEGPTLGRFNIWDAEERNQQHNMNYGAAWANVSSTPFRLYKHYTHEGGAATPFFVHWPIGIQPQSEWYDAPAQVIDVVPTILELTDTQYPKIYDSNDIHPLRGVSLSPAFEGKSIPRSGPLFSEHENNAFVIDGNWKLVGRGVAAQEGVQRAQWELYNLSDDRTELNDLVASEPERAERMMAQWEHWADQERVYPKPVKKKKEKKE</sequence>
<name>A0A934RU79_9BACT</name>
<dbReference type="Gene3D" id="3.30.1120.10">
    <property type="match status" value="1"/>
</dbReference>
<keyword evidence="3" id="KW-0378">Hydrolase</keyword>
<reference evidence="7" key="1">
    <citation type="submission" date="2021-01" db="EMBL/GenBank/DDBJ databases">
        <title>Modified the classification status of verrucomicrobia.</title>
        <authorList>
            <person name="Feng X."/>
        </authorList>
    </citation>
    <scope>NUCLEOTIDE SEQUENCE</scope>
    <source>
        <strain evidence="7">KCTC 13126</strain>
    </source>
</reference>
<gene>
    <name evidence="7" type="ORF">JIN87_12575</name>
</gene>
<dbReference type="PROSITE" id="PS00149">
    <property type="entry name" value="SULFATASE_2"/>
    <property type="match status" value="1"/>
</dbReference>
<organism evidence="7 8">
    <name type="scientific">Pelagicoccus mobilis</name>
    <dbReference type="NCBI Taxonomy" id="415221"/>
    <lineage>
        <taxon>Bacteria</taxon>
        <taxon>Pseudomonadati</taxon>
        <taxon>Verrucomicrobiota</taxon>
        <taxon>Opitutia</taxon>
        <taxon>Puniceicoccales</taxon>
        <taxon>Pelagicoccaceae</taxon>
        <taxon>Pelagicoccus</taxon>
    </lineage>
</organism>
<dbReference type="PANTHER" id="PTHR42693">
    <property type="entry name" value="ARYLSULFATASE FAMILY MEMBER"/>
    <property type="match status" value="1"/>
</dbReference>
<evidence type="ECO:0000256" key="2">
    <source>
        <dbReference type="ARBA" id="ARBA00022723"/>
    </source>
</evidence>
<dbReference type="Gene3D" id="3.40.720.10">
    <property type="entry name" value="Alkaline Phosphatase, subunit A"/>
    <property type="match status" value="1"/>
</dbReference>
<evidence type="ECO:0000313" key="7">
    <source>
        <dbReference type="EMBL" id="MBK1877705.1"/>
    </source>
</evidence>
<keyword evidence="8" id="KW-1185">Reference proteome</keyword>
<feature type="domain" description="Sulfatase N-terminal" evidence="6">
    <location>
        <begin position="31"/>
        <end position="433"/>
    </location>
</feature>
<feature type="signal peptide" evidence="5">
    <location>
        <begin position="1"/>
        <end position="19"/>
    </location>
</feature>
<evidence type="ECO:0000313" key="8">
    <source>
        <dbReference type="Proteomes" id="UP000617628"/>
    </source>
</evidence>
<comment type="similarity">
    <text evidence="1">Belongs to the sulfatase family.</text>
</comment>
<keyword evidence="5" id="KW-0732">Signal</keyword>
<evidence type="ECO:0000259" key="6">
    <source>
        <dbReference type="Pfam" id="PF00884"/>
    </source>
</evidence>
<proteinExistence type="inferred from homology"/>
<feature type="chain" id="PRO_5036698840" evidence="5">
    <location>
        <begin position="20"/>
        <end position="553"/>
    </location>
</feature>
<dbReference type="InterPro" id="IPR050738">
    <property type="entry name" value="Sulfatase"/>
</dbReference>
<dbReference type="InterPro" id="IPR017850">
    <property type="entry name" value="Alkaline_phosphatase_core_sf"/>
</dbReference>
<dbReference type="Proteomes" id="UP000617628">
    <property type="component" value="Unassembled WGS sequence"/>
</dbReference>
<dbReference type="RefSeq" id="WP_200355918.1">
    <property type="nucleotide sequence ID" value="NZ_JAENIL010000021.1"/>
</dbReference>
<evidence type="ECO:0000256" key="1">
    <source>
        <dbReference type="ARBA" id="ARBA00008779"/>
    </source>
</evidence>
<dbReference type="InterPro" id="IPR000917">
    <property type="entry name" value="Sulfatase_N"/>
</dbReference>
<evidence type="ECO:0000256" key="5">
    <source>
        <dbReference type="SAM" id="SignalP"/>
    </source>
</evidence>
<dbReference type="PANTHER" id="PTHR42693:SF53">
    <property type="entry name" value="ENDO-4-O-SULFATASE"/>
    <property type="match status" value="1"/>
</dbReference>
<dbReference type="FunFam" id="3.40.720.10:FF:000047">
    <property type="entry name" value="Arylsulfatase"/>
    <property type="match status" value="1"/>
</dbReference>
<comment type="caution">
    <text evidence="7">The sequence shown here is derived from an EMBL/GenBank/DDBJ whole genome shotgun (WGS) entry which is preliminary data.</text>
</comment>
<dbReference type="SUPFAM" id="SSF53649">
    <property type="entry name" value="Alkaline phosphatase-like"/>
    <property type="match status" value="1"/>
</dbReference>
<dbReference type="CDD" id="cd16025">
    <property type="entry name" value="PAS_like"/>
    <property type="match status" value="1"/>
</dbReference>
<evidence type="ECO:0000256" key="3">
    <source>
        <dbReference type="ARBA" id="ARBA00022801"/>
    </source>
</evidence>
<keyword evidence="4" id="KW-0106">Calcium</keyword>
<dbReference type="Pfam" id="PF00884">
    <property type="entry name" value="Sulfatase"/>
    <property type="match status" value="1"/>
</dbReference>
<dbReference type="InterPro" id="IPR024607">
    <property type="entry name" value="Sulfatase_CS"/>
</dbReference>
<keyword evidence="2" id="KW-0479">Metal-binding</keyword>
<accession>A0A934RU79</accession>
<dbReference type="GO" id="GO:0004065">
    <property type="term" value="F:arylsulfatase activity"/>
    <property type="evidence" value="ECO:0007669"/>
    <property type="project" value="TreeGrafter"/>
</dbReference>
<protein>
    <submittedName>
        <fullName evidence="7">Arylsulfatase</fullName>
    </submittedName>
</protein>
<dbReference type="GO" id="GO:0046872">
    <property type="term" value="F:metal ion binding"/>
    <property type="evidence" value="ECO:0007669"/>
    <property type="project" value="UniProtKB-KW"/>
</dbReference>
<dbReference type="EMBL" id="JAENIL010000021">
    <property type="protein sequence ID" value="MBK1877705.1"/>
    <property type="molecule type" value="Genomic_DNA"/>
</dbReference>
<dbReference type="AlphaFoldDB" id="A0A934RU79"/>
<evidence type="ECO:0000256" key="4">
    <source>
        <dbReference type="ARBA" id="ARBA00022837"/>
    </source>
</evidence>